<keyword evidence="6" id="KW-1185">Reference proteome</keyword>
<comment type="caution">
    <text evidence="5">The sequence shown here is derived from an EMBL/GenBank/DDBJ whole genome shotgun (WGS) entry which is preliminary data.</text>
</comment>
<gene>
    <name evidence="5" type="ORF">DLAC_06721</name>
</gene>
<organism evidence="5 6">
    <name type="scientific">Tieghemostelium lacteum</name>
    <name type="common">Slime mold</name>
    <name type="synonym">Dictyostelium lacteum</name>
    <dbReference type="NCBI Taxonomy" id="361077"/>
    <lineage>
        <taxon>Eukaryota</taxon>
        <taxon>Amoebozoa</taxon>
        <taxon>Evosea</taxon>
        <taxon>Eumycetozoa</taxon>
        <taxon>Dictyostelia</taxon>
        <taxon>Dictyosteliales</taxon>
        <taxon>Raperosteliaceae</taxon>
        <taxon>Tieghemostelium</taxon>
    </lineage>
</organism>
<dbReference type="InterPro" id="IPR038294">
    <property type="entry name" value="SLBP_RNA_bind_sf"/>
</dbReference>
<dbReference type="GO" id="GO:0003729">
    <property type="term" value="F:mRNA binding"/>
    <property type="evidence" value="ECO:0007669"/>
    <property type="project" value="InterPro"/>
</dbReference>
<evidence type="ECO:0000256" key="1">
    <source>
        <dbReference type="ARBA" id="ARBA00006151"/>
    </source>
</evidence>
<dbReference type="InterPro" id="IPR029344">
    <property type="entry name" value="SLBP_RNA_bind"/>
</dbReference>
<comment type="similarity">
    <text evidence="1">Belongs to the SLBP family.</text>
</comment>
<dbReference type="Proteomes" id="UP000076078">
    <property type="component" value="Unassembled WGS sequence"/>
</dbReference>
<evidence type="ECO:0000259" key="4">
    <source>
        <dbReference type="Pfam" id="PF15247"/>
    </source>
</evidence>
<dbReference type="Pfam" id="PF15247">
    <property type="entry name" value="SLBP_RNA_bind"/>
    <property type="match status" value="1"/>
</dbReference>
<dbReference type="Gene3D" id="1.10.8.1120">
    <property type="entry name" value="Histone RNA hairpin-binding protein RNA-binding domain"/>
    <property type="match status" value="1"/>
</dbReference>
<dbReference type="AlphaFoldDB" id="A0A151ZFL2"/>
<accession>A0A151ZFL2</accession>
<dbReference type="STRING" id="361077.A0A151ZFL2"/>
<proteinExistence type="inferred from homology"/>
<feature type="compositionally biased region" description="Low complexity" evidence="3">
    <location>
        <begin position="217"/>
        <end position="226"/>
    </location>
</feature>
<dbReference type="GO" id="GO:0071204">
    <property type="term" value="C:histone pre-mRNA 3'end processing complex"/>
    <property type="evidence" value="ECO:0007669"/>
    <property type="project" value="TreeGrafter"/>
</dbReference>
<dbReference type="PANTHER" id="PTHR17408">
    <property type="entry name" value="HISTONE RNA HAIRPIN-BINDING PROTEIN"/>
    <property type="match status" value="1"/>
</dbReference>
<dbReference type="FunFam" id="1.10.8.1120:FF:000001">
    <property type="entry name" value="Histone RNA hairpin-binding protein-like"/>
    <property type="match status" value="1"/>
</dbReference>
<dbReference type="OMA" id="SNDIECN"/>
<feature type="domain" description="Histone RNA hairpin-binding protein RNA-binding" evidence="4">
    <location>
        <begin position="107"/>
        <end position="172"/>
    </location>
</feature>
<reference evidence="5 6" key="1">
    <citation type="submission" date="2015-12" db="EMBL/GenBank/DDBJ databases">
        <title>Dictyostelia acquired genes for synthesis and detection of signals that induce cell-type specialization by lateral gene transfer from prokaryotes.</title>
        <authorList>
            <person name="Gloeckner G."/>
            <person name="Schaap P."/>
        </authorList>
    </citation>
    <scope>NUCLEOTIDE SEQUENCE [LARGE SCALE GENOMIC DNA]</scope>
    <source>
        <strain evidence="5 6">TK</strain>
    </source>
</reference>
<evidence type="ECO:0000256" key="3">
    <source>
        <dbReference type="SAM" id="MobiDB-lite"/>
    </source>
</evidence>
<sequence>MEKPMFSFNSININNNEFLNQPKDDFIKRSQPTTRYTKSNDIECNSKSKPYERNSNNNTVYSSVKYHNSQRNQYNYNDYNKPKSNSNDCKLTSLPSILKVQKETDIVKLKSRQKQIDFGKNTIGYDNYIKSIPRDKRDKSHPKTPDKFQKCSRRSWMGQIKKWRRELHKYDPNAGEFIDEEDLEDDDNTTTLTTTIITTTTTTTTTNVISNDNEKLQQQQQQQQQQPYKRIEKDDDKEQEEEISIQENQELLFQLLGRT</sequence>
<evidence type="ECO:0000256" key="2">
    <source>
        <dbReference type="ARBA" id="ARBA00022884"/>
    </source>
</evidence>
<name>A0A151ZFL2_TIELA</name>
<dbReference type="EMBL" id="LODT01000029">
    <property type="protein sequence ID" value="KYQ92717.1"/>
    <property type="molecule type" value="Genomic_DNA"/>
</dbReference>
<protein>
    <submittedName>
        <fullName evidence="5">Histone RNA hairpin-binding protein</fullName>
    </submittedName>
</protein>
<keyword evidence="2" id="KW-0694">RNA-binding</keyword>
<dbReference type="GO" id="GO:0051028">
    <property type="term" value="P:mRNA transport"/>
    <property type="evidence" value="ECO:0007669"/>
    <property type="project" value="TreeGrafter"/>
</dbReference>
<evidence type="ECO:0000313" key="5">
    <source>
        <dbReference type="EMBL" id="KYQ92717.1"/>
    </source>
</evidence>
<dbReference type="GO" id="GO:0006398">
    <property type="term" value="P:mRNA 3'-end processing by stem-loop binding and cleavage"/>
    <property type="evidence" value="ECO:0007669"/>
    <property type="project" value="TreeGrafter"/>
</dbReference>
<dbReference type="GO" id="GO:0005737">
    <property type="term" value="C:cytoplasm"/>
    <property type="evidence" value="ECO:0007669"/>
    <property type="project" value="TreeGrafter"/>
</dbReference>
<dbReference type="InterPro" id="IPR026502">
    <property type="entry name" value="SLBP1/SLBP2"/>
</dbReference>
<feature type="region of interest" description="Disordered" evidence="3">
    <location>
        <begin position="214"/>
        <end position="245"/>
    </location>
</feature>
<dbReference type="PANTHER" id="PTHR17408:SF9">
    <property type="entry name" value="HISTONE RNA HAIRPIN-BINDING PROTEIN"/>
    <property type="match status" value="1"/>
</dbReference>
<dbReference type="OrthoDB" id="265795at2759"/>
<evidence type="ECO:0000313" key="6">
    <source>
        <dbReference type="Proteomes" id="UP000076078"/>
    </source>
</evidence>
<dbReference type="GO" id="GO:0071207">
    <property type="term" value="F:histone pre-mRNA stem-loop binding"/>
    <property type="evidence" value="ECO:0007669"/>
    <property type="project" value="TreeGrafter"/>
</dbReference>
<dbReference type="InParanoid" id="A0A151ZFL2"/>
<feature type="compositionally biased region" description="Basic and acidic residues" evidence="3">
    <location>
        <begin position="38"/>
        <end position="52"/>
    </location>
</feature>
<feature type="region of interest" description="Disordered" evidence="3">
    <location>
        <begin position="37"/>
        <end position="59"/>
    </location>
</feature>